<name>A0A6P2CVC9_9BACT</name>
<evidence type="ECO:0000313" key="3">
    <source>
        <dbReference type="Proteomes" id="UP000464178"/>
    </source>
</evidence>
<sequence>MSKQWLAILIGGLLPAFFLGVSGVLQKTASRTGIAPGPYILIIGLVVAAIGGAVALAQRDVSVTVSGAVQTAGFAALWSAGIFGIMLGLGKYEGQVSVIVPLYNMNTLVAVGIGLVLLGEWQGVNVWRLLAGTALIVAGGVLAGTSVK</sequence>
<feature type="transmembrane region" description="Helical" evidence="1">
    <location>
        <begin position="6"/>
        <end position="25"/>
    </location>
</feature>
<keyword evidence="1" id="KW-1133">Transmembrane helix</keyword>
<dbReference type="EMBL" id="LR593886">
    <property type="protein sequence ID" value="VTR92105.1"/>
    <property type="molecule type" value="Genomic_DNA"/>
</dbReference>
<reference evidence="2 3" key="1">
    <citation type="submission" date="2019-05" db="EMBL/GenBank/DDBJ databases">
        <authorList>
            <consortium name="Science for Life Laboratories"/>
        </authorList>
    </citation>
    <scope>NUCLEOTIDE SEQUENCE [LARGE SCALE GENOMIC DNA]</scope>
    <source>
        <strain evidence="2">Soil9</strain>
    </source>
</reference>
<proteinExistence type="predicted"/>
<dbReference type="Proteomes" id="UP000464178">
    <property type="component" value="Chromosome"/>
</dbReference>
<dbReference type="AlphaFoldDB" id="A0A6P2CVC9"/>
<feature type="transmembrane region" description="Helical" evidence="1">
    <location>
        <begin position="127"/>
        <end position="147"/>
    </location>
</feature>
<feature type="transmembrane region" description="Helical" evidence="1">
    <location>
        <begin position="102"/>
        <end position="121"/>
    </location>
</feature>
<evidence type="ECO:0000256" key="1">
    <source>
        <dbReference type="SAM" id="Phobius"/>
    </source>
</evidence>
<gene>
    <name evidence="2" type="ORF">SOIL9_56090</name>
</gene>
<feature type="transmembrane region" description="Helical" evidence="1">
    <location>
        <begin position="69"/>
        <end position="90"/>
    </location>
</feature>
<keyword evidence="3" id="KW-1185">Reference proteome</keyword>
<accession>A0A6P2CVC9</accession>
<dbReference type="RefSeq" id="WP_162667017.1">
    <property type="nucleotide sequence ID" value="NZ_LR593886.1"/>
</dbReference>
<keyword evidence="1" id="KW-0472">Membrane</keyword>
<organism evidence="2 3">
    <name type="scientific">Gemmata massiliana</name>
    <dbReference type="NCBI Taxonomy" id="1210884"/>
    <lineage>
        <taxon>Bacteria</taxon>
        <taxon>Pseudomonadati</taxon>
        <taxon>Planctomycetota</taxon>
        <taxon>Planctomycetia</taxon>
        <taxon>Gemmatales</taxon>
        <taxon>Gemmataceae</taxon>
        <taxon>Gemmata</taxon>
    </lineage>
</organism>
<feature type="transmembrane region" description="Helical" evidence="1">
    <location>
        <begin position="37"/>
        <end position="57"/>
    </location>
</feature>
<dbReference type="KEGG" id="gms:SOIL9_56090"/>
<keyword evidence="1" id="KW-0812">Transmembrane</keyword>
<protein>
    <recommendedName>
        <fullName evidence="4">EamA domain-containing protein</fullName>
    </recommendedName>
</protein>
<evidence type="ECO:0008006" key="4">
    <source>
        <dbReference type="Google" id="ProtNLM"/>
    </source>
</evidence>
<evidence type="ECO:0000313" key="2">
    <source>
        <dbReference type="EMBL" id="VTR92105.1"/>
    </source>
</evidence>